<comment type="caution">
    <text evidence="1">The sequence shown here is derived from an EMBL/GenBank/DDBJ whole genome shotgun (WGS) entry which is preliminary data.</text>
</comment>
<evidence type="ECO:0000313" key="1">
    <source>
        <dbReference type="EMBL" id="KAK2957587.1"/>
    </source>
</evidence>
<gene>
    <name evidence="1" type="ORF">BLNAU_7486</name>
</gene>
<organism evidence="1 2">
    <name type="scientific">Blattamonas nauphoetae</name>
    <dbReference type="NCBI Taxonomy" id="2049346"/>
    <lineage>
        <taxon>Eukaryota</taxon>
        <taxon>Metamonada</taxon>
        <taxon>Preaxostyla</taxon>
        <taxon>Oxymonadida</taxon>
        <taxon>Blattamonas</taxon>
    </lineage>
</organism>
<sequence>MNGSTSVTLYTGSSLKVDQTSEIFSQLVNASLSLEYIRLSFQQLENTVFSVDEDSSLSLSRMNVSWTALPLTHPFISSTGHSVTVDRTNFTSTLQVIDVPFIEATRLIRDGTFMFSNTTAPFIRIFQQLNRW</sequence>
<name>A0ABQ9Y1I0_9EUKA</name>
<accession>A0ABQ9Y1I0</accession>
<keyword evidence="2" id="KW-1185">Reference proteome</keyword>
<dbReference type="Proteomes" id="UP001281761">
    <property type="component" value="Unassembled WGS sequence"/>
</dbReference>
<proteinExistence type="predicted"/>
<dbReference type="EMBL" id="JARBJD010000045">
    <property type="protein sequence ID" value="KAK2957587.1"/>
    <property type="molecule type" value="Genomic_DNA"/>
</dbReference>
<reference evidence="1 2" key="1">
    <citation type="journal article" date="2022" name="bioRxiv">
        <title>Genomics of Preaxostyla Flagellates Illuminates Evolutionary Transitions and the Path Towards Mitochondrial Loss.</title>
        <authorList>
            <person name="Novak L.V.F."/>
            <person name="Treitli S.C."/>
            <person name="Pyrih J."/>
            <person name="Halakuc P."/>
            <person name="Pipaliya S.V."/>
            <person name="Vacek V."/>
            <person name="Brzon O."/>
            <person name="Soukal P."/>
            <person name="Eme L."/>
            <person name="Dacks J.B."/>
            <person name="Karnkowska A."/>
            <person name="Elias M."/>
            <person name="Hampl V."/>
        </authorList>
    </citation>
    <scope>NUCLEOTIDE SEQUENCE [LARGE SCALE GENOMIC DNA]</scope>
    <source>
        <strain evidence="1">NAU3</strain>
        <tissue evidence="1">Gut</tissue>
    </source>
</reference>
<evidence type="ECO:0000313" key="2">
    <source>
        <dbReference type="Proteomes" id="UP001281761"/>
    </source>
</evidence>
<protein>
    <submittedName>
        <fullName evidence="1">Uncharacterized protein</fullName>
    </submittedName>
</protein>